<accession>A0A832A163</accession>
<gene>
    <name evidence="1" type="ORF">ENS06_09990</name>
</gene>
<protein>
    <submittedName>
        <fullName evidence="1">Uncharacterized protein</fullName>
    </submittedName>
</protein>
<evidence type="ECO:0000313" key="1">
    <source>
        <dbReference type="EMBL" id="HFK97633.1"/>
    </source>
</evidence>
<reference evidence="1" key="1">
    <citation type="journal article" date="2020" name="mSystems">
        <title>Genome- and Community-Level Interaction Insights into Carbon Utilization and Element Cycling Functions of Hydrothermarchaeota in Hydrothermal Sediment.</title>
        <authorList>
            <person name="Zhou Z."/>
            <person name="Liu Y."/>
            <person name="Xu W."/>
            <person name="Pan J."/>
            <person name="Luo Z.H."/>
            <person name="Li M."/>
        </authorList>
    </citation>
    <scope>NUCLEOTIDE SEQUENCE [LARGE SCALE GENOMIC DNA]</scope>
    <source>
        <strain evidence="1">SpSt-456</strain>
    </source>
</reference>
<proteinExistence type="predicted"/>
<dbReference type="AlphaFoldDB" id="A0A832A163"/>
<dbReference type="EMBL" id="DSTK01000031">
    <property type="protein sequence ID" value="HFK97633.1"/>
    <property type="molecule type" value="Genomic_DNA"/>
</dbReference>
<name>A0A832A163_9BACT</name>
<comment type="caution">
    <text evidence="1">The sequence shown here is derived from an EMBL/GenBank/DDBJ whole genome shotgun (WGS) entry which is preliminary data.</text>
</comment>
<sequence>MMADLKRILKECFWDLKISEEDITDILNRDDFAKKKFLFEKILWNSTRLFDDLSLFKPEELRSMLDAYKIPNFNREYIARRVNMAQVYFFDKPLTVEDLQWVA</sequence>
<organism evidence="1">
    <name type="scientific">Desulfacinum infernum</name>
    <dbReference type="NCBI Taxonomy" id="35837"/>
    <lineage>
        <taxon>Bacteria</taxon>
        <taxon>Pseudomonadati</taxon>
        <taxon>Thermodesulfobacteriota</taxon>
        <taxon>Syntrophobacteria</taxon>
        <taxon>Syntrophobacterales</taxon>
        <taxon>Syntrophobacteraceae</taxon>
        <taxon>Desulfacinum</taxon>
    </lineage>
</organism>